<dbReference type="eggNOG" id="COG2844">
    <property type="taxonomic scope" value="Bacteria"/>
</dbReference>
<proteinExistence type="predicted"/>
<feature type="domain" description="HD" evidence="2">
    <location>
        <begin position="83"/>
        <end position="175"/>
    </location>
</feature>
<dbReference type="EMBL" id="QAMZ01000018">
    <property type="protein sequence ID" value="PWL54818.1"/>
    <property type="molecule type" value="Genomic_DNA"/>
</dbReference>
<name>A0A1I2N436_9CLOT</name>
<protein>
    <submittedName>
        <fullName evidence="4">HD domain-containing protein</fullName>
    </submittedName>
</protein>
<dbReference type="STRING" id="1529.SAMN04487885_11769"/>
<evidence type="ECO:0000313" key="5">
    <source>
        <dbReference type="Proteomes" id="UP000182135"/>
    </source>
</evidence>
<sequence length="215" mass="25573">MNKLYDEINYHLLNDEKPSIYMNEILEEGKLDEYPFKMIGDLKDIPQNLEYHPEGNVWNHLMLVIDEGAKNRKYSDYKREFMMSLFLHDIGKTTTTKMRRGKWTSYDHDVVGENMSREFLKNFNENEEFINMVSAEVRYHMHSLFVTNNLPFADTDGMIKNTLLKELTLITLSDRMGRAEMDEEKIEETKEGIRKFVDMISEKYHIEKPEIQALQ</sequence>
<dbReference type="AlphaFoldDB" id="A0A1I2N436"/>
<keyword evidence="5" id="KW-1185">Reference proteome</keyword>
<keyword evidence="1" id="KW-0547">Nucleotide-binding</keyword>
<dbReference type="RefSeq" id="WP_051196278.1">
    <property type="nucleotide sequence ID" value="NZ_BAAACD010000003.1"/>
</dbReference>
<evidence type="ECO:0000313" key="3">
    <source>
        <dbReference type="EMBL" id="PWL54818.1"/>
    </source>
</evidence>
<accession>A0A1I2N436</accession>
<evidence type="ECO:0000313" key="4">
    <source>
        <dbReference type="EMBL" id="SFF96151.1"/>
    </source>
</evidence>
<organism evidence="4 5">
    <name type="scientific">Clostridium cadaveris</name>
    <dbReference type="NCBI Taxonomy" id="1529"/>
    <lineage>
        <taxon>Bacteria</taxon>
        <taxon>Bacillati</taxon>
        <taxon>Bacillota</taxon>
        <taxon>Clostridia</taxon>
        <taxon>Eubacteriales</taxon>
        <taxon>Clostridiaceae</taxon>
        <taxon>Clostridium</taxon>
    </lineage>
</organism>
<dbReference type="Pfam" id="PF01966">
    <property type="entry name" value="HD"/>
    <property type="match status" value="1"/>
</dbReference>
<reference evidence="4 5" key="1">
    <citation type="submission" date="2016-10" db="EMBL/GenBank/DDBJ databases">
        <authorList>
            <person name="de Groot N.N."/>
        </authorList>
    </citation>
    <scope>NUCLEOTIDE SEQUENCE [LARGE SCALE GENOMIC DNA]</scope>
    <source>
        <strain evidence="4 5">NLAE-zl-G419</strain>
    </source>
</reference>
<gene>
    <name evidence="3" type="ORF">DBY38_03275</name>
    <name evidence="4" type="ORF">SAMN04487885_11769</name>
</gene>
<dbReference type="InterPro" id="IPR050124">
    <property type="entry name" value="tRNA_CCA-adding_enzyme"/>
</dbReference>
<evidence type="ECO:0000256" key="1">
    <source>
        <dbReference type="ARBA" id="ARBA00022741"/>
    </source>
</evidence>
<dbReference type="PANTHER" id="PTHR47545:SF2">
    <property type="entry name" value="CC-ADDING TRNA NUCLEOTIDYLTRANSFERASE"/>
    <property type="match status" value="1"/>
</dbReference>
<dbReference type="GO" id="GO:0000166">
    <property type="term" value="F:nucleotide binding"/>
    <property type="evidence" value="ECO:0007669"/>
    <property type="project" value="UniProtKB-KW"/>
</dbReference>
<reference evidence="3 6" key="2">
    <citation type="submission" date="2018-03" db="EMBL/GenBank/DDBJ databases">
        <title>The uncultured portion of the human microbiome is neutrally assembled.</title>
        <authorList>
            <person name="Jeraldo P."/>
            <person name="Boardman L."/>
            <person name="White B.A."/>
            <person name="Nelson H."/>
            <person name="Goldenfeld N."/>
            <person name="Chia N."/>
        </authorList>
    </citation>
    <scope>NUCLEOTIDE SEQUENCE [LARGE SCALE GENOMIC DNA]</scope>
    <source>
        <strain evidence="3">CIM:MAG 903</strain>
    </source>
</reference>
<dbReference type="InterPro" id="IPR006674">
    <property type="entry name" value="HD_domain"/>
</dbReference>
<evidence type="ECO:0000313" key="6">
    <source>
        <dbReference type="Proteomes" id="UP000246114"/>
    </source>
</evidence>
<dbReference type="EMBL" id="FOOE01000017">
    <property type="protein sequence ID" value="SFF96151.1"/>
    <property type="molecule type" value="Genomic_DNA"/>
</dbReference>
<dbReference type="SUPFAM" id="SSF109604">
    <property type="entry name" value="HD-domain/PDEase-like"/>
    <property type="match status" value="1"/>
</dbReference>
<dbReference type="OrthoDB" id="9805698at2"/>
<dbReference type="Proteomes" id="UP000182135">
    <property type="component" value="Unassembled WGS sequence"/>
</dbReference>
<dbReference type="Proteomes" id="UP000246114">
    <property type="component" value="Unassembled WGS sequence"/>
</dbReference>
<dbReference type="Gene3D" id="1.10.3090.10">
    <property type="entry name" value="cca-adding enzyme, domain 2"/>
    <property type="match status" value="1"/>
</dbReference>
<dbReference type="PANTHER" id="PTHR47545">
    <property type="entry name" value="MULTIFUNCTIONAL CCA PROTEIN"/>
    <property type="match status" value="1"/>
</dbReference>
<evidence type="ECO:0000259" key="2">
    <source>
        <dbReference type="Pfam" id="PF01966"/>
    </source>
</evidence>